<dbReference type="Proteomes" id="UP001501231">
    <property type="component" value="Unassembled WGS sequence"/>
</dbReference>
<keyword evidence="1" id="KW-0472">Membrane</keyword>
<keyword evidence="1" id="KW-0812">Transmembrane</keyword>
<dbReference type="NCBIfam" id="NF040511">
    <property type="entry name" value="membrane_GPGG"/>
    <property type="match status" value="1"/>
</dbReference>
<comment type="caution">
    <text evidence="2">The sequence shown here is derived from an EMBL/GenBank/DDBJ whole genome shotgun (WGS) entry which is preliminary data.</text>
</comment>
<dbReference type="InterPro" id="IPR047891">
    <property type="entry name" value="GPGG_membr"/>
</dbReference>
<gene>
    <name evidence="2" type="ORF">GCM10010191_08090</name>
</gene>
<organism evidence="2 3">
    <name type="scientific">Actinomadura vinacea</name>
    <dbReference type="NCBI Taxonomy" id="115336"/>
    <lineage>
        <taxon>Bacteria</taxon>
        <taxon>Bacillati</taxon>
        <taxon>Actinomycetota</taxon>
        <taxon>Actinomycetes</taxon>
        <taxon>Streptosporangiales</taxon>
        <taxon>Thermomonosporaceae</taxon>
        <taxon>Actinomadura</taxon>
    </lineage>
</organism>
<keyword evidence="3" id="KW-1185">Reference proteome</keyword>
<keyword evidence="1" id="KW-1133">Transmembrane helix</keyword>
<reference evidence="2 3" key="1">
    <citation type="journal article" date="2019" name="Int. J. Syst. Evol. Microbiol.">
        <title>The Global Catalogue of Microorganisms (GCM) 10K type strain sequencing project: providing services to taxonomists for standard genome sequencing and annotation.</title>
        <authorList>
            <consortium name="The Broad Institute Genomics Platform"/>
            <consortium name="The Broad Institute Genome Sequencing Center for Infectious Disease"/>
            <person name="Wu L."/>
            <person name="Ma J."/>
        </authorList>
    </citation>
    <scope>NUCLEOTIDE SEQUENCE [LARGE SCALE GENOMIC DNA]</scope>
    <source>
        <strain evidence="2 3">JCM 3325</strain>
    </source>
</reference>
<dbReference type="EMBL" id="BAAARW010000002">
    <property type="protein sequence ID" value="GAA2402929.1"/>
    <property type="molecule type" value="Genomic_DNA"/>
</dbReference>
<feature type="transmembrane region" description="Helical" evidence="1">
    <location>
        <begin position="26"/>
        <end position="47"/>
    </location>
</feature>
<evidence type="ECO:0000313" key="3">
    <source>
        <dbReference type="Proteomes" id="UP001501231"/>
    </source>
</evidence>
<dbReference type="RefSeq" id="WP_344587033.1">
    <property type="nucleotide sequence ID" value="NZ_BAAARW010000002.1"/>
</dbReference>
<sequence>MLTLLWIIAVALIVAGIYVIVARRELIFGIVLIVLGFLVGPGGISIFG</sequence>
<accession>A0ABN3IG82</accession>
<evidence type="ECO:0000313" key="2">
    <source>
        <dbReference type="EMBL" id="GAA2402929.1"/>
    </source>
</evidence>
<name>A0ABN3IG82_9ACTN</name>
<evidence type="ECO:0000256" key="1">
    <source>
        <dbReference type="SAM" id="Phobius"/>
    </source>
</evidence>
<proteinExistence type="predicted"/>
<protein>
    <submittedName>
        <fullName evidence="2">Uncharacterized protein</fullName>
    </submittedName>
</protein>